<dbReference type="SUPFAM" id="SSF57850">
    <property type="entry name" value="RING/U-box"/>
    <property type="match status" value="1"/>
</dbReference>
<evidence type="ECO:0000256" key="3">
    <source>
        <dbReference type="ARBA" id="ARBA00022833"/>
    </source>
</evidence>
<keyword evidence="1" id="KW-0479">Metal-binding</keyword>
<feature type="domain" description="RING-type" evidence="8">
    <location>
        <begin position="613"/>
        <end position="644"/>
    </location>
</feature>
<comment type="caution">
    <text evidence="9">The sequence shown here is derived from an EMBL/GenBank/DDBJ whole genome shotgun (WGS) entry which is preliminary data.</text>
</comment>
<feature type="compositionally biased region" description="Low complexity" evidence="5">
    <location>
        <begin position="532"/>
        <end position="543"/>
    </location>
</feature>
<keyword evidence="6" id="KW-0472">Membrane</keyword>
<evidence type="ECO:0000256" key="7">
    <source>
        <dbReference type="SAM" id="SignalP"/>
    </source>
</evidence>
<keyword evidence="7" id="KW-0732">Signal</keyword>
<feature type="chain" id="PRO_5046929181" description="RING-type domain-containing protein" evidence="7">
    <location>
        <begin position="21"/>
        <end position="777"/>
    </location>
</feature>
<dbReference type="InterPro" id="IPR013083">
    <property type="entry name" value="Znf_RING/FYVE/PHD"/>
</dbReference>
<organism evidence="9 10">
    <name type="scientific">Volvox africanus</name>
    <dbReference type="NCBI Taxonomy" id="51714"/>
    <lineage>
        <taxon>Eukaryota</taxon>
        <taxon>Viridiplantae</taxon>
        <taxon>Chlorophyta</taxon>
        <taxon>core chlorophytes</taxon>
        <taxon>Chlorophyceae</taxon>
        <taxon>CS clade</taxon>
        <taxon>Chlamydomonadales</taxon>
        <taxon>Volvocaceae</taxon>
        <taxon>Volvox</taxon>
    </lineage>
</organism>
<evidence type="ECO:0000313" key="10">
    <source>
        <dbReference type="Proteomes" id="UP001165090"/>
    </source>
</evidence>
<feature type="region of interest" description="Disordered" evidence="5">
    <location>
        <begin position="527"/>
        <end position="601"/>
    </location>
</feature>
<reference evidence="9 10" key="1">
    <citation type="journal article" date="2023" name="IScience">
        <title>Expanded male sex-determining region conserved during the evolution of homothallism in the green alga Volvox.</title>
        <authorList>
            <person name="Yamamoto K."/>
            <person name="Matsuzaki R."/>
            <person name="Mahakham W."/>
            <person name="Heman W."/>
            <person name="Sekimoto H."/>
            <person name="Kawachi M."/>
            <person name="Minakuchi Y."/>
            <person name="Toyoda A."/>
            <person name="Nozaki H."/>
        </authorList>
    </citation>
    <scope>NUCLEOTIDE SEQUENCE [LARGE SCALE GENOMIC DNA]</scope>
    <source>
        <strain evidence="9 10">NIES-4468</strain>
    </source>
</reference>
<accession>A0ABQ5S6Y4</accession>
<feature type="region of interest" description="Disordered" evidence="5">
    <location>
        <begin position="685"/>
        <end position="719"/>
    </location>
</feature>
<keyword evidence="3" id="KW-0862">Zinc</keyword>
<dbReference type="Gene3D" id="3.30.40.10">
    <property type="entry name" value="Zinc/RING finger domain, C3HC4 (zinc finger)"/>
    <property type="match status" value="1"/>
</dbReference>
<proteinExistence type="predicted"/>
<evidence type="ECO:0000259" key="8">
    <source>
        <dbReference type="PROSITE" id="PS50089"/>
    </source>
</evidence>
<evidence type="ECO:0000256" key="5">
    <source>
        <dbReference type="SAM" id="MobiDB-lite"/>
    </source>
</evidence>
<evidence type="ECO:0000256" key="4">
    <source>
        <dbReference type="PROSITE-ProRule" id="PRU00175"/>
    </source>
</evidence>
<dbReference type="PANTHER" id="PTHR22763">
    <property type="entry name" value="RING ZINC FINGER PROTEIN"/>
    <property type="match status" value="1"/>
</dbReference>
<sequence>MRIAFAAALVILIGLQSALFLDPEVPLAPASWAIISICIWLLVVLSKGGWSELTVNEKRRFLFGIFASIGFIHFLQHDAEFKGWQSVYYFCGHELQYCTCNFRWNVWGWVKAVVLWKFVLSATLGAQALIIQAGLGGLLPGEEAVTRESVISICWRLIPFWLNNWEQQWGAEVSSMTFELPHFAVELLIILPCCQIICSRLKLLVTPLWIRQGPRGVDEGPLVLEDFAPNVLEGFWERRPEQRKFLHRVRSNLRVLVFLTALTAMAALNATLVPLYLEGQAAGAPGTPAIMLIGQHSNLLSKAVGKLVPLAQTKVAAAELPLLLEARERYRTYGKMNCSDSEPYVRSVAKHAVELQRIREPEHRALIPLVEAALAIMRLSCEKYFVLVAIYVAFLLFRDPPRPARAVIRLVARVSGVFQKVILFAFPVVCWLYNAGLIFSLFVSVVFWGGPLLMLYDTARSALREVCIRSLSPATAEQVDHMNGNCIICWCDMTPNTAPTRPARPTASDVTTAATGLAGVSNSTLSAVAGDSSRGTTSSGYRSVASDDGIGSRQSAGSGDAGVGEVGESGESTPGRAGAGSPTAAAGMSGDELPFSAGESVTQADPRAMGWALPCGHAYHYDCLMQWMEQCSSTGVKQVCPMCQRSIQLQVRWRLPRSLRCIVGAAAVGTARPLDDAGDAALPGARQRHVRMRHRPRQAPPDGGLDDGAALGGGAGAAGGEDRNVAAHVMQLLELLEHQRELQELLHEHPHPEIGEILQEAPPIVMQREAQLPANEA</sequence>
<name>A0ABQ5S6Y4_9CHLO</name>
<feature type="compositionally biased region" description="Basic residues" evidence="5">
    <location>
        <begin position="686"/>
        <end position="697"/>
    </location>
</feature>
<evidence type="ECO:0000313" key="9">
    <source>
        <dbReference type="EMBL" id="GLI65396.1"/>
    </source>
</evidence>
<protein>
    <recommendedName>
        <fullName evidence="8">RING-type domain-containing protein</fullName>
    </recommendedName>
</protein>
<evidence type="ECO:0000256" key="1">
    <source>
        <dbReference type="ARBA" id="ARBA00022723"/>
    </source>
</evidence>
<feature type="compositionally biased region" description="Gly residues" evidence="5">
    <location>
        <begin position="710"/>
        <end position="719"/>
    </location>
</feature>
<keyword evidence="6" id="KW-1133">Transmembrane helix</keyword>
<dbReference type="PANTHER" id="PTHR22763:SF184">
    <property type="entry name" value="E3 UBIQUITIN-PROTEIN LIGASE SYNOVIOLIN"/>
    <property type="match status" value="1"/>
</dbReference>
<dbReference type="InterPro" id="IPR050731">
    <property type="entry name" value="HRD1_E3_ubiq-ligases"/>
</dbReference>
<evidence type="ECO:0000256" key="6">
    <source>
        <dbReference type="SAM" id="Phobius"/>
    </source>
</evidence>
<feature type="transmembrane region" description="Helical" evidence="6">
    <location>
        <begin position="253"/>
        <end position="277"/>
    </location>
</feature>
<keyword evidence="6" id="KW-0812">Transmembrane</keyword>
<feature type="transmembrane region" description="Helical" evidence="6">
    <location>
        <begin position="375"/>
        <end position="398"/>
    </location>
</feature>
<evidence type="ECO:0000256" key="2">
    <source>
        <dbReference type="ARBA" id="ARBA00022771"/>
    </source>
</evidence>
<dbReference type="EMBL" id="BSDZ01000023">
    <property type="protein sequence ID" value="GLI65396.1"/>
    <property type="molecule type" value="Genomic_DNA"/>
</dbReference>
<feature type="compositionally biased region" description="Low complexity" evidence="5">
    <location>
        <begin position="700"/>
        <end position="709"/>
    </location>
</feature>
<dbReference type="Proteomes" id="UP001165090">
    <property type="component" value="Unassembled WGS sequence"/>
</dbReference>
<dbReference type="InterPro" id="IPR001841">
    <property type="entry name" value="Znf_RING"/>
</dbReference>
<feature type="transmembrane region" description="Helical" evidence="6">
    <location>
        <begin position="30"/>
        <end position="48"/>
    </location>
</feature>
<feature type="signal peptide" evidence="7">
    <location>
        <begin position="1"/>
        <end position="20"/>
    </location>
</feature>
<keyword evidence="2 4" id="KW-0863">Zinc-finger</keyword>
<dbReference type="PROSITE" id="PS50089">
    <property type="entry name" value="ZF_RING_2"/>
    <property type="match status" value="1"/>
</dbReference>
<gene>
    <name evidence="9" type="ORF">VaNZ11_008952</name>
</gene>
<keyword evidence="10" id="KW-1185">Reference proteome</keyword>
<dbReference type="Pfam" id="PF13639">
    <property type="entry name" value="zf-RING_2"/>
    <property type="match status" value="1"/>
</dbReference>